<dbReference type="Proteomes" id="UP000704712">
    <property type="component" value="Unassembled WGS sequence"/>
</dbReference>
<reference evidence="2" key="1">
    <citation type="submission" date="2020-03" db="EMBL/GenBank/DDBJ databases">
        <title>Hybrid Assembly of Korean Phytophthora infestans isolates.</title>
        <authorList>
            <person name="Prokchorchik M."/>
            <person name="Lee Y."/>
            <person name="Seo J."/>
            <person name="Cho J.-H."/>
            <person name="Park Y.-E."/>
            <person name="Jang D.-C."/>
            <person name="Im J.-S."/>
            <person name="Choi J.-G."/>
            <person name="Park H.-J."/>
            <person name="Lee G.-B."/>
            <person name="Lee Y.-G."/>
            <person name="Hong S.-Y."/>
            <person name="Cho K."/>
            <person name="Sohn K.H."/>
        </authorList>
    </citation>
    <scope>NUCLEOTIDE SEQUENCE</scope>
    <source>
        <strain evidence="2">KR_2_A2</strain>
    </source>
</reference>
<sequence length="61" mass="7321">MYFDVTAYSSDFHREACALHAYAFEKEKRGENHAVLKAWNPPYRQPRPEVQELTPICREWH</sequence>
<evidence type="ECO:0000313" key="3">
    <source>
        <dbReference type="Proteomes" id="UP000704712"/>
    </source>
</evidence>
<accession>A0A8S9UK53</accession>
<protein>
    <submittedName>
        <fullName evidence="2">Uncharacterized protein</fullName>
    </submittedName>
</protein>
<evidence type="ECO:0000313" key="1">
    <source>
        <dbReference type="EMBL" id="KAF4131487.1"/>
    </source>
</evidence>
<name>A0A8S9UK53_PHYIN</name>
<gene>
    <name evidence="2" type="ORF">GN958_ATG10940</name>
    <name evidence="1" type="ORF">GN958_ATG19316</name>
</gene>
<comment type="caution">
    <text evidence="2">The sequence shown here is derived from an EMBL/GenBank/DDBJ whole genome shotgun (WGS) entry which is preliminary data.</text>
</comment>
<evidence type="ECO:0000313" key="2">
    <source>
        <dbReference type="EMBL" id="KAF4139867.1"/>
    </source>
</evidence>
<proteinExistence type="predicted"/>
<organism evidence="2 3">
    <name type="scientific">Phytophthora infestans</name>
    <name type="common">Potato late blight agent</name>
    <name type="synonym">Botrytis infestans</name>
    <dbReference type="NCBI Taxonomy" id="4787"/>
    <lineage>
        <taxon>Eukaryota</taxon>
        <taxon>Sar</taxon>
        <taxon>Stramenopiles</taxon>
        <taxon>Oomycota</taxon>
        <taxon>Peronosporomycetes</taxon>
        <taxon>Peronosporales</taxon>
        <taxon>Peronosporaceae</taxon>
        <taxon>Phytophthora</taxon>
    </lineage>
</organism>
<dbReference type="AlphaFoldDB" id="A0A8S9UK53"/>
<dbReference type="EMBL" id="JAACNO010001538">
    <property type="protein sequence ID" value="KAF4139867.1"/>
    <property type="molecule type" value="Genomic_DNA"/>
</dbReference>
<dbReference type="EMBL" id="JAACNO010002738">
    <property type="protein sequence ID" value="KAF4131487.1"/>
    <property type="molecule type" value="Genomic_DNA"/>
</dbReference>